<proteinExistence type="predicted"/>
<keyword evidence="3" id="KW-1185">Reference proteome</keyword>
<dbReference type="AlphaFoldDB" id="A0A9P1KD06"/>
<sequence length="88" mass="10154">MVDHLRRCVTCRRLAAKQEFWRLVRVYPSHQVELDQGMGRSAYVCQTAECLMVAQKKNRLGRALRAPVPEKVFQILWQRLATDSQPGG</sequence>
<dbReference type="RefSeq" id="WP_006621525.1">
    <property type="nucleotide sequence ID" value="NZ_FO818640.1"/>
</dbReference>
<organism evidence="2 3">
    <name type="scientific">Limnospira indica PCC 8005</name>
    <dbReference type="NCBI Taxonomy" id="376219"/>
    <lineage>
        <taxon>Bacteria</taxon>
        <taxon>Bacillati</taxon>
        <taxon>Cyanobacteriota</taxon>
        <taxon>Cyanophyceae</taxon>
        <taxon>Oscillatoriophycideae</taxon>
        <taxon>Oscillatoriales</taxon>
        <taxon>Sirenicapillariaceae</taxon>
        <taxon>Limnospira</taxon>
    </lineage>
</organism>
<dbReference type="InterPro" id="IPR035931">
    <property type="entry name" value="YlxR-like_sf"/>
</dbReference>
<dbReference type="PANTHER" id="PTHR34215">
    <property type="entry name" value="BLL0784 PROTEIN"/>
    <property type="match status" value="1"/>
</dbReference>
<protein>
    <recommendedName>
        <fullName evidence="1">YlxR domain-containing protein</fullName>
    </recommendedName>
</protein>
<dbReference type="Gene3D" id="3.30.1230.10">
    <property type="entry name" value="YlxR-like"/>
    <property type="match status" value="1"/>
</dbReference>
<dbReference type="Proteomes" id="UP000032946">
    <property type="component" value="Chromosome"/>
</dbReference>
<dbReference type="EMBL" id="FO818640">
    <property type="protein sequence ID" value="CDM93133.1"/>
    <property type="molecule type" value="Genomic_DNA"/>
</dbReference>
<evidence type="ECO:0000259" key="1">
    <source>
        <dbReference type="Pfam" id="PF04296"/>
    </source>
</evidence>
<name>A0A9P1KD06_9CYAN</name>
<dbReference type="InterPro" id="IPR007393">
    <property type="entry name" value="YlxR_dom"/>
</dbReference>
<gene>
    <name evidence="2" type="ORF">ARTHRO_10806</name>
</gene>
<dbReference type="InterPro" id="IPR037465">
    <property type="entry name" value="YlxR"/>
</dbReference>
<accession>A0A9P1KD06</accession>
<evidence type="ECO:0000313" key="2">
    <source>
        <dbReference type="EMBL" id="CDM93133.1"/>
    </source>
</evidence>
<dbReference type="Pfam" id="PF04296">
    <property type="entry name" value="YlxR"/>
    <property type="match status" value="1"/>
</dbReference>
<dbReference type="SUPFAM" id="SSF64376">
    <property type="entry name" value="YlxR-like"/>
    <property type="match status" value="1"/>
</dbReference>
<dbReference type="PANTHER" id="PTHR34215:SF1">
    <property type="entry name" value="YLXR DOMAIN-CONTAINING PROTEIN"/>
    <property type="match status" value="1"/>
</dbReference>
<reference evidence="2 3" key="1">
    <citation type="submission" date="2014-02" db="EMBL/GenBank/DDBJ databases">
        <authorList>
            <person name="Genoscope - CEA"/>
        </authorList>
    </citation>
    <scope>NUCLEOTIDE SEQUENCE [LARGE SCALE GENOMIC DNA]</scope>
    <source>
        <strain evidence="2 3">PCC 8005</strain>
    </source>
</reference>
<feature type="domain" description="YlxR" evidence="1">
    <location>
        <begin position="6"/>
        <end position="77"/>
    </location>
</feature>
<evidence type="ECO:0000313" key="3">
    <source>
        <dbReference type="Proteomes" id="UP000032946"/>
    </source>
</evidence>